<dbReference type="WBParaSite" id="PS1159_v2.g6901.t1">
    <property type="protein sequence ID" value="PS1159_v2.g6901.t1"/>
    <property type="gene ID" value="PS1159_v2.g6901"/>
</dbReference>
<evidence type="ECO:0000313" key="1">
    <source>
        <dbReference type="Proteomes" id="UP000887580"/>
    </source>
</evidence>
<name>A0AC35GMJ6_9BILA</name>
<sequence>MIVSEIFCKCFLMLLSQYFTPKPRIDIIGEKGWNQFFQQLKLLNSNNPEATITFQELNATCEIQHLENFKEIESNKIFPKSEILISNSFKISCSEGNQIFLNFKTFFGDNCFGTLKTEKISLISKPSKSTNLSDETAPLYSRNFKNGDKIAIFHRQKTDTSYLIMGNENGRLGIDINQWSVFEIYKAA</sequence>
<protein>
    <submittedName>
        <fullName evidence="2">Uncharacterized protein</fullName>
    </submittedName>
</protein>
<organism evidence="1 2">
    <name type="scientific">Panagrolaimus sp. PS1159</name>
    <dbReference type="NCBI Taxonomy" id="55785"/>
    <lineage>
        <taxon>Eukaryota</taxon>
        <taxon>Metazoa</taxon>
        <taxon>Ecdysozoa</taxon>
        <taxon>Nematoda</taxon>
        <taxon>Chromadorea</taxon>
        <taxon>Rhabditida</taxon>
        <taxon>Tylenchina</taxon>
        <taxon>Panagrolaimomorpha</taxon>
        <taxon>Panagrolaimoidea</taxon>
        <taxon>Panagrolaimidae</taxon>
        <taxon>Panagrolaimus</taxon>
    </lineage>
</organism>
<evidence type="ECO:0000313" key="2">
    <source>
        <dbReference type="WBParaSite" id="PS1159_v2.g6901.t1"/>
    </source>
</evidence>
<proteinExistence type="predicted"/>
<reference evidence="2" key="1">
    <citation type="submission" date="2022-11" db="UniProtKB">
        <authorList>
            <consortium name="WormBaseParasite"/>
        </authorList>
    </citation>
    <scope>IDENTIFICATION</scope>
</reference>
<dbReference type="Proteomes" id="UP000887580">
    <property type="component" value="Unplaced"/>
</dbReference>
<accession>A0AC35GMJ6</accession>